<accession>A0ABW4LUV2</accession>
<dbReference type="CDD" id="cd08561">
    <property type="entry name" value="GDPD_cytoplasmic_ScUgpQ2_like"/>
    <property type="match status" value="1"/>
</dbReference>
<dbReference type="InterPro" id="IPR030395">
    <property type="entry name" value="GP_PDE_dom"/>
</dbReference>
<keyword evidence="1" id="KW-1133">Transmembrane helix</keyword>
<organism evidence="3 4">
    <name type="scientific">Bacillus salitolerans</name>
    <dbReference type="NCBI Taxonomy" id="1437434"/>
    <lineage>
        <taxon>Bacteria</taxon>
        <taxon>Bacillati</taxon>
        <taxon>Bacillota</taxon>
        <taxon>Bacilli</taxon>
        <taxon>Bacillales</taxon>
        <taxon>Bacillaceae</taxon>
        <taxon>Bacillus</taxon>
    </lineage>
</organism>
<gene>
    <name evidence="3" type="ORF">ACFSCX_20525</name>
</gene>
<evidence type="ECO:0000256" key="1">
    <source>
        <dbReference type="SAM" id="Phobius"/>
    </source>
</evidence>
<comment type="caution">
    <text evidence="3">The sequence shown here is derived from an EMBL/GenBank/DDBJ whole genome shotgun (WGS) entry which is preliminary data.</text>
</comment>
<dbReference type="PANTHER" id="PTHR46211:SF14">
    <property type="entry name" value="GLYCEROPHOSPHODIESTER PHOSPHODIESTERASE"/>
    <property type="match status" value="1"/>
</dbReference>
<dbReference type="Gene3D" id="3.20.20.190">
    <property type="entry name" value="Phosphatidylinositol (PI) phosphodiesterase"/>
    <property type="match status" value="1"/>
</dbReference>
<feature type="domain" description="GP-PDE" evidence="2">
    <location>
        <begin position="46"/>
        <end position="311"/>
    </location>
</feature>
<dbReference type="PANTHER" id="PTHR46211">
    <property type="entry name" value="GLYCEROPHOSPHORYL DIESTER PHOSPHODIESTERASE"/>
    <property type="match status" value="1"/>
</dbReference>
<protein>
    <submittedName>
        <fullName evidence="3">Glycerophosphodiester phosphodiesterase</fullName>
    </submittedName>
</protein>
<dbReference type="InterPro" id="IPR017946">
    <property type="entry name" value="PLC-like_Pdiesterase_TIM-brl"/>
</dbReference>
<evidence type="ECO:0000313" key="4">
    <source>
        <dbReference type="Proteomes" id="UP001597214"/>
    </source>
</evidence>
<dbReference type="PROSITE" id="PS51704">
    <property type="entry name" value="GP_PDE"/>
    <property type="match status" value="1"/>
</dbReference>
<reference evidence="4" key="1">
    <citation type="journal article" date="2019" name="Int. J. Syst. Evol. Microbiol.">
        <title>The Global Catalogue of Microorganisms (GCM) 10K type strain sequencing project: providing services to taxonomists for standard genome sequencing and annotation.</title>
        <authorList>
            <consortium name="The Broad Institute Genomics Platform"/>
            <consortium name="The Broad Institute Genome Sequencing Center for Infectious Disease"/>
            <person name="Wu L."/>
            <person name="Ma J."/>
        </authorList>
    </citation>
    <scope>NUCLEOTIDE SEQUENCE [LARGE SCALE GENOMIC DNA]</scope>
    <source>
        <strain evidence="4">CCUG 49339</strain>
    </source>
</reference>
<name>A0ABW4LUV2_9BACI</name>
<keyword evidence="4" id="KW-1185">Reference proteome</keyword>
<dbReference type="RefSeq" id="WP_377930130.1">
    <property type="nucleotide sequence ID" value="NZ_JBHUEM010000052.1"/>
</dbReference>
<dbReference type="Proteomes" id="UP001597214">
    <property type="component" value="Unassembled WGS sequence"/>
</dbReference>
<dbReference type="SUPFAM" id="SSF51695">
    <property type="entry name" value="PLC-like phosphodiesterases"/>
    <property type="match status" value="1"/>
</dbReference>
<keyword evidence="1" id="KW-0812">Transmembrane</keyword>
<evidence type="ECO:0000259" key="2">
    <source>
        <dbReference type="PROSITE" id="PS51704"/>
    </source>
</evidence>
<dbReference type="EMBL" id="JBHUEM010000052">
    <property type="protein sequence ID" value="MFD1738902.1"/>
    <property type="molecule type" value="Genomic_DNA"/>
</dbReference>
<feature type="transmembrane region" description="Helical" evidence="1">
    <location>
        <begin position="9"/>
        <end position="27"/>
    </location>
</feature>
<evidence type="ECO:0000313" key="3">
    <source>
        <dbReference type="EMBL" id="MFD1738902.1"/>
    </source>
</evidence>
<keyword evidence="1" id="KW-0472">Membrane</keyword>
<dbReference type="Pfam" id="PF03009">
    <property type="entry name" value="GDPD"/>
    <property type="match status" value="1"/>
</dbReference>
<sequence length="317" mass="36285">MKNFVKNNRIIQVIAIIFLLYITNLLLPRTDTSLDASWFPKEKNAPLIIAHQAGNQERPSSTNLAFEHAVEIGVDILEFDVALTKDHRLVTIHDLTVDRNTNGTGRVRDKTYEEIRALDAGYGLEDENGQPIRDIALNPFIDIGAYIPDLEEIFTKYGDKKMVVELKDSAEDGKKSAEVFWNLVKKYDMQHNIVVASFDKDTLLELRKLSDGQIITSASQGEMYPYYIFHRLGLPVFNNFVSFEMLHLPVGYNIKGIEIDLATNAMLKDAEKRNMPVYYWTINDKEEMRELVRMGVDGIMTDRPELLLTVLQEEGLR</sequence>
<proteinExistence type="predicted"/>